<dbReference type="InterPro" id="IPR015424">
    <property type="entry name" value="PyrdxlP-dep_Trfase"/>
</dbReference>
<evidence type="ECO:0000256" key="7">
    <source>
        <dbReference type="RuleBase" id="RU004504"/>
    </source>
</evidence>
<dbReference type="KEGG" id="tae:TepiRe1_1720"/>
<dbReference type="PROSITE" id="PS00595">
    <property type="entry name" value="AA_TRANSFER_CLASS_5"/>
    <property type="match status" value="1"/>
</dbReference>
<keyword evidence="4" id="KW-0663">Pyridoxal phosphate</keyword>
<evidence type="ECO:0000256" key="4">
    <source>
        <dbReference type="ARBA" id="ARBA00022898"/>
    </source>
</evidence>
<dbReference type="OrthoDB" id="9808002at2"/>
<dbReference type="Pfam" id="PF00266">
    <property type="entry name" value="Aminotran_5"/>
    <property type="match status" value="1"/>
</dbReference>
<evidence type="ECO:0000256" key="2">
    <source>
        <dbReference type="ARBA" id="ARBA00006490"/>
    </source>
</evidence>
<dbReference type="AlphaFoldDB" id="F4LWE1"/>
<dbReference type="eggNOG" id="COG1104">
    <property type="taxonomic scope" value="Bacteria"/>
</dbReference>
<dbReference type="KEGG" id="tep:TepRe1_1599"/>
<evidence type="ECO:0000259" key="8">
    <source>
        <dbReference type="Pfam" id="PF00266"/>
    </source>
</evidence>
<comment type="cofactor">
    <cofactor evidence="1 7">
        <name>pyridoxal 5'-phosphate</name>
        <dbReference type="ChEBI" id="CHEBI:597326"/>
    </cofactor>
</comment>
<dbReference type="PIRSF" id="PIRSF005572">
    <property type="entry name" value="NifS"/>
    <property type="match status" value="1"/>
</dbReference>
<dbReference type="Gene3D" id="3.90.1150.10">
    <property type="entry name" value="Aspartate Aminotransferase, domain 1"/>
    <property type="match status" value="1"/>
</dbReference>
<keyword evidence="6" id="KW-0411">Iron-sulfur</keyword>
<evidence type="ECO:0000256" key="5">
    <source>
        <dbReference type="ARBA" id="ARBA00023004"/>
    </source>
</evidence>
<dbReference type="SUPFAM" id="SSF53383">
    <property type="entry name" value="PLP-dependent transferases"/>
    <property type="match status" value="1"/>
</dbReference>
<dbReference type="HOGENOM" id="CLU_003433_0_0_9"/>
<dbReference type="InterPro" id="IPR020578">
    <property type="entry name" value="Aminotrans_V_PyrdxlP_BS"/>
</dbReference>
<feature type="domain" description="Aminotransferase class V" evidence="8">
    <location>
        <begin position="6"/>
        <end position="367"/>
    </location>
</feature>
<dbReference type="Proteomes" id="UP000010802">
    <property type="component" value="Chromosome"/>
</dbReference>
<dbReference type="InterPro" id="IPR015422">
    <property type="entry name" value="PyrdxlP-dep_Trfase_small"/>
</dbReference>
<protein>
    <submittedName>
        <fullName evidence="9">Cysteine desulfurase</fullName>
        <ecNumber evidence="9">2.8.1.7</ecNumber>
    </submittedName>
</protein>
<keyword evidence="3" id="KW-0479">Metal-binding</keyword>
<keyword evidence="9" id="KW-0808">Transferase</keyword>
<evidence type="ECO:0000256" key="1">
    <source>
        <dbReference type="ARBA" id="ARBA00001933"/>
    </source>
</evidence>
<evidence type="ECO:0000313" key="9">
    <source>
        <dbReference type="EMBL" id="CDI40791.1"/>
    </source>
</evidence>
<dbReference type="GO" id="GO:0051536">
    <property type="term" value="F:iron-sulfur cluster binding"/>
    <property type="evidence" value="ECO:0007669"/>
    <property type="project" value="UniProtKB-KW"/>
</dbReference>
<comment type="similarity">
    <text evidence="2">Belongs to the class-V pyridoxal-phosphate-dependent aminotransferase family. NifS/IscS subfamily.</text>
</comment>
<dbReference type="Gene3D" id="1.10.260.50">
    <property type="match status" value="1"/>
</dbReference>
<proteinExistence type="inferred from homology"/>
<evidence type="ECO:0000313" key="10">
    <source>
        <dbReference type="Proteomes" id="UP000010802"/>
    </source>
</evidence>
<reference evidence="10" key="1">
    <citation type="journal article" date="2013" name="Genome Announc.">
        <title>First genome sequence of a syntrophic acetate-oxidizing bacterium, Tepidanaerobacter acetatoxydans strain Re1.</title>
        <authorList>
            <person name="Manzoor S."/>
            <person name="Bongcam-Rudloff E."/>
            <person name="Schnurer A."/>
            <person name="Muller B."/>
        </authorList>
    </citation>
    <scope>NUCLEOTIDE SEQUENCE [LARGE SCALE GENOMIC DNA]</scope>
    <source>
        <strain evidence="10">Re1</strain>
    </source>
</reference>
<dbReference type="InterPro" id="IPR000192">
    <property type="entry name" value="Aminotrans_V_dom"/>
</dbReference>
<name>F4LWE1_TEPAE</name>
<dbReference type="RefSeq" id="WP_013778662.1">
    <property type="nucleotide sequence ID" value="NC_015519.1"/>
</dbReference>
<dbReference type="PANTHER" id="PTHR11601">
    <property type="entry name" value="CYSTEINE DESULFURYLASE FAMILY MEMBER"/>
    <property type="match status" value="1"/>
</dbReference>
<dbReference type="PANTHER" id="PTHR11601:SF50">
    <property type="entry name" value="CYSTEINE DESULFURASE ISCS 2-RELATED"/>
    <property type="match status" value="1"/>
</dbReference>
<evidence type="ECO:0000256" key="3">
    <source>
        <dbReference type="ARBA" id="ARBA00022723"/>
    </source>
</evidence>
<dbReference type="Gene3D" id="3.40.640.10">
    <property type="entry name" value="Type I PLP-dependent aspartate aminotransferase-like (Major domain)"/>
    <property type="match status" value="1"/>
</dbReference>
<dbReference type="GO" id="GO:0031071">
    <property type="term" value="F:cysteine desulfurase activity"/>
    <property type="evidence" value="ECO:0007669"/>
    <property type="project" value="UniProtKB-EC"/>
</dbReference>
<keyword evidence="5" id="KW-0408">Iron</keyword>
<dbReference type="FunFam" id="3.40.640.10:FF:000084">
    <property type="entry name" value="IscS-like cysteine desulfurase"/>
    <property type="match status" value="1"/>
</dbReference>
<sequence>MNLRQVYLDNSSTTKVLDEAAQTVFDVMTVYFGNPSSLHGKGIEAEKIMKQAREKVAQVLGVDPGEIYFTSGGTESNNWAIKGAAHNLRRQGNHIITTYIEHPSVLEVFKALENEGFKTTYLKVNKEGFIDISELKNALTPETILASVMYVNNEVGSIQPIEDIAEIIKTHNKNILFHVDAVQAFGKMPLVPNLKGIDLLSLSGHKIYGPKGIGALFVRDKVRIEPLLHGGGQESGLRSGTENMPGIAGLGVAAEACFNNMINWQSKMEELKKHLKDGILKGIPDTVLNGPDIGAPHILNISFLGTKGEILLHALEAKGIYVSTGSACSSHKSGTSHVLRALGKSPEEQDSALRFSLSPFLSSDDMDYTIRVLTEEVNEIRKFVRR</sequence>
<dbReference type="NCBIfam" id="NF002806">
    <property type="entry name" value="PRK02948.1"/>
    <property type="match status" value="1"/>
</dbReference>
<dbReference type="EC" id="2.8.1.7" evidence="9"/>
<dbReference type="InterPro" id="IPR016454">
    <property type="entry name" value="Cysteine_dSase"/>
</dbReference>
<organism evidence="9 10">
    <name type="scientific">Tepidanaerobacter acetatoxydans (strain DSM 21804 / JCM 16047 / Re1)</name>
    <dbReference type="NCBI Taxonomy" id="1209989"/>
    <lineage>
        <taxon>Bacteria</taxon>
        <taxon>Bacillati</taxon>
        <taxon>Bacillota</taxon>
        <taxon>Clostridia</taxon>
        <taxon>Thermosediminibacterales</taxon>
        <taxon>Tepidanaerobacteraceae</taxon>
        <taxon>Tepidanaerobacter</taxon>
    </lineage>
</organism>
<dbReference type="STRING" id="1209989.TepRe1_1599"/>
<gene>
    <name evidence="9" type="primary">iscS</name>
    <name evidence="9" type="ordered locus">TEPIRE1_1720</name>
</gene>
<dbReference type="EMBL" id="HF563609">
    <property type="protein sequence ID" value="CDI40791.1"/>
    <property type="molecule type" value="Genomic_DNA"/>
</dbReference>
<dbReference type="GO" id="GO:0046872">
    <property type="term" value="F:metal ion binding"/>
    <property type="evidence" value="ECO:0007669"/>
    <property type="project" value="UniProtKB-KW"/>
</dbReference>
<accession>F4LWE1</accession>
<keyword evidence="10" id="KW-1185">Reference proteome</keyword>
<dbReference type="InterPro" id="IPR015421">
    <property type="entry name" value="PyrdxlP-dep_Trfase_major"/>
</dbReference>
<evidence type="ECO:0000256" key="6">
    <source>
        <dbReference type="ARBA" id="ARBA00023014"/>
    </source>
</evidence>